<dbReference type="NCBIfam" id="NF012211">
    <property type="entry name" value="tand_rpt_95"/>
    <property type="match status" value="8"/>
</dbReference>
<feature type="region of interest" description="Disordered" evidence="1">
    <location>
        <begin position="1518"/>
        <end position="1538"/>
    </location>
</feature>
<dbReference type="Proteomes" id="UP000245168">
    <property type="component" value="Unassembled WGS sequence"/>
</dbReference>
<proteinExistence type="predicted"/>
<dbReference type="Gene3D" id="2.60.40.3440">
    <property type="match status" value="7"/>
</dbReference>
<dbReference type="EMBL" id="QEXV01000001">
    <property type="protein sequence ID" value="PWE18606.1"/>
    <property type="molecule type" value="Genomic_DNA"/>
</dbReference>
<feature type="compositionally biased region" description="Low complexity" evidence="1">
    <location>
        <begin position="39"/>
        <end position="55"/>
    </location>
</feature>
<feature type="compositionally biased region" description="Low complexity" evidence="1">
    <location>
        <begin position="2915"/>
        <end position="2928"/>
    </location>
</feature>
<comment type="caution">
    <text evidence="3">The sequence shown here is derived from an EMBL/GenBank/DDBJ whole genome shotgun (WGS) entry which is preliminary data.</text>
</comment>
<dbReference type="Pfam" id="PF19116">
    <property type="entry name" value="DUF5801"/>
    <property type="match status" value="3"/>
</dbReference>
<feature type="compositionally biased region" description="Acidic residues" evidence="1">
    <location>
        <begin position="1518"/>
        <end position="1527"/>
    </location>
</feature>
<dbReference type="InterPro" id="IPR043824">
    <property type="entry name" value="DUF5801"/>
</dbReference>
<reference evidence="4" key="1">
    <citation type="submission" date="2018-05" db="EMBL/GenBank/DDBJ databases">
        <authorList>
            <person name="Liu B.-T."/>
        </authorList>
    </citation>
    <scope>NUCLEOTIDE SEQUENCE [LARGE SCALE GENOMIC DNA]</scope>
    <source>
        <strain evidence="4">WD6-1</strain>
    </source>
</reference>
<feature type="compositionally biased region" description="Polar residues" evidence="1">
    <location>
        <begin position="1157"/>
        <end position="1172"/>
    </location>
</feature>
<feature type="compositionally biased region" description="Gly residues" evidence="1">
    <location>
        <begin position="257"/>
        <end position="267"/>
    </location>
</feature>
<evidence type="ECO:0000313" key="4">
    <source>
        <dbReference type="Proteomes" id="UP000245168"/>
    </source>
</evidence>
<name>A0A2U2BX64_9PROT</name>
<feature type="region of interest" description="Disordered" evidence="1">
    <location>
        <begin position="495"/>
        <end position="517"/>
    </location>
</feature>
<gene>
    <name evidence="3" type="ORF">DDZ18_03100</name>
</gene>
<organism evidence="3 4">
    <name type="scientific">Marinicauda salina</name>
    <dbReference type="NCBI Taxonomy" id="2135793"/>
    <lineage>
        <taxon>Bacteria</taxon>
        <taxon>Pseudomonadati</taxon>
        <taxon>Pseudomonadota</taxon>
        <taxon>Alphaproteobacteria</taxon>
        <taxon>Maricaulales</taxon>
        <taxon>Maricaulaceae</taxon>
        <taxon>Marinicauda</taxon>
    </lineage>
</organism>
<dbReference type="InterPro" id="IPR006626">
    <property type="entry name" value="PbH1"/>
</dbReference>
<evidence type="ECO:0000313" key="3">
    <source>
        <dbReference type="EMBL" id="PWE18606.1"/>
    </source>
</evidence>
<accession>A0A2U2BX64</accession>
<feature type="region of interest" description="Disordered" evidence="1">
    <location>
        <begin position="625"/>
        <end position="644"/>
    </location>
</feature>
<dbReference type="Pfam" id="PF17963">
    <property type="entry name" value="Big_9"/>
    <property type="match status" value="9"/>
</dbReference>
<sequence>MDKPANSSTPATAKPDTGGDTKQATPEPVIVRDGMIESPETTARPEAEPAAEAPAQIEGGQVYIAPLGVELADIDVAGDDLLVKLPHGDVIEIANGAVDYPFVQIDGMVFPLGVGGPAAPAAAIQGGSVYVAPESVALENVDVDGDDLVITLPNGEEVRIEGGALQYQFIEIDGLIFPLAVGGPEAAAGSTSSGGNFVVDPGNIDPAFDITDLLPPTALAFGLPEQEELIEVLEVDEDSQPLIVSTDDANNDEDGLGEGGNVSGGGINVDFGSDGPADSGELVLSAPGLDGQLTAGGAPVTFTVDENGDIVGSANGEEIIRISITGSTTNPDGTVDYEYTVTLSGPVDHPDPNSDDDVTLTGVTVTATDSDGDTASGTFDIVINDSVPAAADDPATQSEEGAPITIDVFANDTPGADGVDLASDVESSNLSGTGTLTYNGDGTFTYEPGPGEDGQVTFDYTITDGDGDTATATVTIDLQDDSEPVIEAQDGTVDEAALDDGSNPSSDAEQTSGGISIGTGGDTVASLVINGVDVTGGGVVDGAYGTLTVTETDGVYTWTYTLDDNTTDHPDDASTGTDEGVFDQFDVVVTDSDGDEASDTLDIAINDDGPTALDDLFVQDEENAPVSGNVLDNNGSGADTPGADDPATVSLVDGSLTGAGELTLNADGSFTYEPAPGEDGEVSFQYTLTDADGDESVATATIELQPDSVPQGGESSSLFVDEDDLVGQEQSYPGDIQFEQGVLFPSLVGPGVSTDSGSAMFDFGNDTPDDIAGAAVLSADGLDGQLQTPDGDPVTFTVDENGELVGSANGEEVIRIAITGSTDNGGGSVTYDYEVILSAPVEHSDPNSEDNEFLNGVTLTVTDSDGDSASVQFDVTINDDVPEAFDDSFTQSEENADVTGNVLDFNGFGVDAAGADGEGAPYVELVDGSLTGAGDLTLNADGSFNYEPGDGEDGVVTFDYTITDGDGDTSQATVTIDLQDDSEPVIGEPTSLGLDEDGFEFANDDDTTSRTDETAAGENLSADGQVVVDYGSDVPADAIGAIALLDDPALDGQLSSGGQSVTFALDGNGDLVGTIDNGDTEVIRISITGATDNGDGTVTYDYTATLSQPLDHDSGSLENIETLLGVGFEVTDGDDGDTAQGSFDVSIVDDVPQANDDTVNQADQGGENTAVSGNVIDNDAFGADGDASDPQVSLITDVSEGDLQLNSDGSFTFIPAAGQEGSVEFTYQIVDQDGDVSQATATINLEPDSTPEISAAATDLNTDDDDTDGGVSTDTGSVTIDYGNDAGGATFALSADGLAGELQTLDGQDVVFAIEGGVLVGRAQSDDSIVIEIEVTNSTPSGDEVTYDYKVTQHQPLQHADPNTEDDDSITVSFTGADGDDGDEVSGTFDVTINDDVPEAFDDSFTQSQPNADVTGNVLDDNGSGADTAGADGEGAPYVELVGGSLSSTDPSGPGTLTLNDDGSFTYEPADGEEGSVSFDYTITDADGDTSQATATITLQDDDVPVVDSTDDVTVDEDGFEFANDDDTTSRTDETDSTESLVGNGQAVVTFASDVPGDLLGSISLLDDGALDGQLQTLDGDAVNFSLEGGDLVGRSAGDDSEVIRISITDANVTNAGDGEVTYDYAVTLSRPVEHVDGGLENIEQLLNVGFEVTDSDSDTAQGSFDVSIVDDVPQANDDSYNQADQGGENTVVSGNVIDNDAFGADGDAGDPQVSLITDVSEGDLQLNSDGSFTFIPAAGQEGSVEFTYQIVDQDGDVSQATASITLQPDSTPEISAAATDLNTDDDDTQGGVSTDTGSVTIDYGNDSAGATFALSDAGLAGELQTLDGQDVVFAIEGGALVGRAQADDSIVIEIEVTGSTDNGDGTVTYDYEVTQSQPLQHADPNTEDDDSITVQFDVSDGDDGDALAAPGSFDVTINDDVPEAFDDSFTQSEENADITGNVLADNGNGADSAGADGEGAPYVEEVAGSLTGAGTLTLNADGSFTYEPAAGEEGDQNNQVTFDYTITDGDGDVSQATATITLQPDSTPEISAAATDLNTDDDDTQGGVSTDTGSVTIDYGNDSAGATFALSDAGLAGELQTLDGQDVVFAIEGGALVGRAQADDSIVIEIEVTGSTDNGDGTVTYDYEVTQSQPLQHADPNTEDDDSITVQFDVSDGDDGDALAAPGSFDVTINDDVPEAFDDSFTQSEENADVTGNVLADNGNGADSAGADAPGTVAYVDSSLTGSGDLTLNPDGSFTYEPAAGEEGQVSFQYTLTDADGDADTATATIDLADDSTPIATANDSNVDEDGLIGLGGEGPASLATDSQTFTVTYYNDVPANALDAVAFDPATVTALNGAGYESGGDPVTFEIEAGTGDLVGSAGGSEVIRIHIANAGSPGVDGAVTYTYETTLSGPLDHPLADVEDDVTLSNIGVIATDSDGDTANTSFDVTVNDDIPESLEGDVLLIQNKAVANTSGDLNFEAGADGIGEVVFTGDPSMDGTLATDVDGNTLFDGGEPIFLYGFGTDTLVGRLGDGGAPDSTGDVAFTITLDPDTGTWSAQIDIDLKNGTEISVTDLTSVGGGNSDIRVIGADDADNNTSNFDVVLDGDPGSVNTSADGIGVGGGQSFDAGESVQMEFVTNAVTDGSTTTGFAWDSIVEASAFRQEIQQVQGNQSQTTSIRVTALATDGDQTLFGDPSDTVVEITDVKIYDALGNDITDSFGGTITLNGDGTASITGLQEGEFYEIHTDELFSGVKVASEFGPGDSNFDLGVFSIFTATDTEPFDLNFDITGTDADGDSIGSALDLRISPDGNEVNDFPTANDDFVAQDGPNDLDPASTLVTVNAVLNDAAGNEGVNLSDDVSWQNLTGTGTLTYNGDGTFTYEPGVGESGTVSFEYTLTDTNGDDSTAIVTIDLDGAAAAASTSDTSVQLLDTSTDGSFSSTSFEGNGGGNGGGQGGPQNFSLDAFGGALIGEDAFGAMNFDPSGLGGGDSFGDLDPAFASVSSLGFEGGGAPFEDGLSPLGGGSSQASTTDIGREVIGGGDNGDATVELSLGDFMETGSVDLSELLPGAPQDGAFGADSLGHGAGYAGSGEITSGAVSSLDDILSINAGISS</sequence>
<feature type="region of interest" description="Disordered" evidence="1">
    <location>
        <begin position="2915"/>
        <end position="2942"/>
    </location>
</feature>
<keyword evidence="4" id="KW-1185">Reference proteome</keyword>
<dbReference type="SMART" id="SM00710">
    <property type="entry name" value="PbH1"/>
    <property type="match status" value="8"/>
</dbReference>
<feature type="region of interest" description="Disordered" evidence="1">
    <location>
        <begin position="247"/>
        <end position="281"/>
    </location>
</feature>
<evidence type="ECO:0000259" key="2">
    <source>
        <dbReference type="Pfam" id="PF19116"/>
    </source>
</evidence>
<evidence type="ECO:0000256" key="1">
    <source>
        <dbReference type="SAM" id="MobiDB-lite"/>
    </source>
</evidence>
<feature type="compositionally biased region" description="Gly residues" evidence="1">
    <location>
        <begin position="2929"/>
        <end position="2940"/>
    </location>
</feature>
<protein>
    <recommendedName>
        <fullName evidence="2">DUF5801 domain-containing protein</fullName>
    </recommendedName>
</protein>
<feature type="domain" description="DUF5801" evidence="2">
    <location>
        <begin position="265"/>
        <end position="381"/>
    </location>
</feature>
<feature type="region of interest" description="Disordered" evidence="1">
    <location>
        <begin position="1"/>
        <end position="55"/>
    </location>
</feature>
<feature type="domain" description="DUF5801" evidence="2">
    <location>
        <begin position="718"/>
        <end position="875"/>
    </location>
</feature>
<feature type="domain" description="DUF5801" evidence="2">
    <location>
        <begin position="1262"/>
        <end position="1391"/>
    </location>
</feature>
<feature type="compositionally biased region" description="Polar residues" evidence="1">
    <location>
        <begin position="1"/>
        <end position="11"/>
    </location>
</feature>
<feature type="region of interest" description="Disordered" evidence="1">
    <location>
        <begin position="1157"/>
        <end position="1188"/>
    </location>
</feature>